<keyword evidence="1" id="KW-0175">Coiled coil</keyword>
<feature type="coiled-coil region" evidence="1">
    <location>
        <begin position="257"/>
        <end position="291"/>
    </location>
</feature>
<accession>A0A8H3GDD6</accession>
<keyword evidence="4" id="KW-1185">Reference proteome</keyword>
<gene>
    <name evidence="3" type="ORF">HETSPECPRED_000766</name>
</gene>
<comment type="caution">
    <text evidence="3">The sequence shown here is derived from an EMBL/GenBank/DDBJ whole genome shotgun (WGS) entry which is preliminary data.</text>
</comment>
<feature type="compositionally biased region" description="Polar residues" evidence="2">
    <location>
        <begin position="418"/>
        <end position="432"/>
    </location>
</feature>
<feature type="compositionally biased region" description="Low complexity" evidence="2">
    <location>
        <begin position="466"/>
        <end position="477"/>
    </location>
</feature>
<proteinExistence type="predicted"/>
<dbReference type="Proteomes" id="UP000664521">
    <property type="component" value="Unassembled WGS sequence"/>
</dbReference>
<feature type="compositionally biased region" description="Polar residues" evidence="2">
    <location>
        <begin position="384"/>
        <end position="395"/>
    </location>
</feature>
<feature type="compositionally biased region" description="Basic and acidic residues" evidence="2">
    <location>
        <begin position="371"/>
        <end position="383"/>
    </location>
</feature>
<evidence type="ECO:0000256" key="2">
    <source>
        <dbReference type="SAM" id="MobiDB-lite"/>
    </source>
</evidence>
<evidence type="ECO:0000313" key="4">
    <source>
        <dbReference type="Proteomes" id="UP000664521"/>
    </source>
</evidence>
<protein>
    <submittedName>
        <fullName evidence="3">Uncharacterized protein</fullName>
    </submittedName>
</protein>
<dbReference type="AlphaFoldDB" id="A0A8H3GDD6"/>
<feature type="region of interest" description="Disordered" evidence="2">
    <location>
        <begin position="371"/>
        <end position="508"/>
    </location>
</feature>
<feature type="compositionally biased region" description="Basic and acidic residues" evidence="2">
    <location>
        <begin position="396"/>
        <end position="412"/>
    </location>
</feature>
<evidence type="ECO:0000313" key="3">
    <source>
        <dbReference type="EMBL" id="CAF9938083.1"/>
    </source>
</evidence>
<name>A0A8H3GDD6_9LECA</name>
<feature type="compositionally biased region" description="Polar residues" evidence="2">
    <location>
        <begin position="478"/>
        <end position="500"/>
    </location>
</feature>
<feature type="compositionally biased region" description="Polar residues" evidence="2">
    <location>
        <begin position="439"/>
        <end position="454"/>
    </location>
</feature>
<dbReference type="EMBL" id="CAJPDS010000108">
    <property type="protein sequence ID" value="CAF9938083.1"/>
    <property type="molecule type" value="Genomic_DNA"/>
</dbReference>
<organism evidence="3 4">
    <name type="scientific">Heterodermia speciosa</name>
    <dbReference type="NCBI Taxonomy" id="116794"/>
    <lineage>
        <taxon>Eukaryota</taxon>
        <taxon>Fungi</taxon>
        <taxon>Dikarya</taxon>
        <taxon>Ascomycota</taxon>
        <taxon>Pezizomycotina</taxon>
        <taxon>Lecanoromycetes</taxon>
        <taxon>OSLEUM clade</taxon>
        <taxon>Lecanoromycetidae</taxon>
        <taxon>Caliciales</taxon>
        <taxon>Physciaceae</taxon>
        <taxon>Heterodermia</taxon>
    </lineage>
</organism>
<sequence>MSSTSTQGNMERVEAIVSALQAMVQQMEAAVQVLPAEALQTAVEDIRGHSLAAATELRSLHRDVNQTRLALASEQAALQTRVEAVVAREKKSDEMYELGRQLRERADITSGMLRQREEAMDGREAAISEQLQELGRRKLKLETDQAAFDQVRQDIQDKERELLGREEAIKERETTAQIREGYIGRGEAALDIREADIINRARNLGGRESNVEVRETAVTVREQRVERDERELVQHKSVIEKRETDVQVREAKILGGLEMLDTAAANATRENDDQTKKLQAQIDELRKLESETAANERLQRFMDDVESRGRSMITDIEAATKKVEAMSDPLERTTSTIQGLQSNVITNLANDLTVLSDRFKDALRLGERRSEDVGDDYSMDRTSNEGSVIPTTETSPGDKRKASQDLPASERQRRQRRTASTFGFRSGIPSSQSRERTRFSTVGSPRNETATPSRSGIDLPRESRLSRSISRIPVSSRQASTAGSSRASMSMTPVNQQQRQAAPVDRRAPQVTLTAEQQWYWDQIDIPGANDWSIDDSKVFLEFLQSKWTHNKKPSMDLIDRAAHNNGESCPTADSRGSGAKLFSRTTTNACNPCVSKNLTCWRIQYVNPATARRIYNPTYYAQVVNQGVPPKRWVVSKRLP</sequence>
<evidence type="ECO:0000256" key="1">
    <source>
        <dbReference type="SAM" id="Coils"/>
    </source>
</evidence>
<reference evidence="3" key="1">
    <citation type="submission" date="2021-03" db="EMBL/GenBank/DDBJ databases">
        <authorList>
            <person name="Tagirdzhanova G."/>
        </authorList>
    </citation>
    <scope>NUCLEOTIDE SEQUENCE</scope>
</reference>